<feature type="transmembrane region" description="Helical" evidence="1">
    <location>
        <begin position="73"/>
        <end position="95"/>
    </location>
</feature>
<evidence type="ECO:0000313" key="4">
    <source>
        <dbReference type="Proteomes" id="UP000238937"/>
    </source>
</evidence>
<dbReference type="InterPro" id="IPR006976">
    <property type="entry name" value="VanZ-like"/>
</dbReference>
<keyword evidence="1" id="KW-1133">Transmembrane helix</keyword>
<feature type="domain" description="VanZ-like" evidence="2">
    <location>
        <begin position="27"/>
        <end position="118"/>
    </location>
</feature>
<dbReference type="RefSeq" id="WP_106308493.1">
    <property type="nucleotide sequence ID" value="NZ_PVWO01000291.1"/>
</dbReference>
<dbReference type="Pfam" id="PF04892">
    <property type="entry name" value="VanZ"/>
    <property type="match status" value="1"/>
</dbReference>
<protein>
    <submittedName>
        <fullName evidence="3">Trypsin</fullName>
    </submittedName>
</protein>
<evidence type="ECO:0000256" key="1">
    <source>
        <dbReference type="SAM" id="Phobius"/>
    </source>
</evidence>
<comment type="caution">
    <text evidence="3">The sequence shown here is derived from an EMBL/GenBank/DDBJ whole genome shotgun (WGS) entry which is preliminary data.</text>
</comment>
<evidence type="ECO:0000259" key="2">
    <source>
        <dbReference type="Pfam" id="PF04892"/>
    </source>
</evidence>
<dbReference type="AlphaFoldDB" id="A0A2T1G996"/>
<dbReference type="Proteomes" id="UP000238937">
    <property type="component" value="Unassembled WGS sequence"/>
</dbReference>
<reference evidence="3 4" key="1">
    <citation type="submission" date="2018-03" db="EMBL/GenBank/DDBJ databases">
        <title>The ancient ancestry and fast evolution of plastids.</title>
        <authorList>
            <person name="Moore K.R."/>
            <person name="Magnabosco C."/>
            <person name="Momper L."/>
            <person name="Gold D.A."/>
            <person name="Bosak T."/>
            <person name="Fournier G.P."/>
        </authorList>
    </citation>
    <scope>NUCLEOTIDE SEQUENCE [LARGE SCALE GENOMIC DNA]</scope>
    <source>
        <strain evidence="3 4">CCALA 037</strain>
    </source>
</reference>
<organism evidence="3 4">
    <name type="scientific">Chamaesiphon polymorphus CCALA 037</name>
    <dbReference type="NCBI Taxonomy" id="2107692"/>
    <lineage>
        <taxon>Bacteria</taxon>
        <taxon>Bacillati</taxon>
        <taxon>Cyanobacteriota</taxon>
        <taxon>Cyanophyceae</taxon>
        <taxon>Gomontiellales</taxon>
        <taxon>Chamaesiphonaceae</taxon>
        <taxon>Chamaesiphon</taxon>
    </lineage>
</organism>
<keyword evidence="1" id="KW-0812">Transmembrane</keyword>
<dbReference type="EMBL" id="PVWO01000291">
    <property type="protein sequence ID" value="PSB53804.1"/>
    <property type="molecule type" value="Genomic_DNA"/>
</dbReference>
<name>A0A2T1G996_9CYAN</name>
<gene>
    <name evidence="3" type="ORF">C7B77_19280</name>
</gene>
<sequence length="124" mass="13812">MLIKRWLPFSLFAIFVAGTIFGSNLGRLGTITHWVNTQPFGDKCGHLILIGFLTYLLNHALDGREINIGRLKLLLGCTIVAVVMTIEEISQIWIPSRSFDVVDLSANYLGIAIAGFVWLRQNPV</sequence>
<accession>A0A2T1G996</accession>
<keyword evidence="4" id="KW-1185">Reference proteome</keyword>
<feature type="transmembrane region" description="Helical" evidence="1">
    <location>
        <begin position="46"/>
        <end position="61"/>
    </location>
</feature>
<dbReference type="OrthoDB" id="532191at2"/>
<dbReference type="NCBIfam" id="NF037970">
    <property type="entry name" value="vanZ_1"/>
    <property type="match status" value="1"/>
</dbReference>
<proteinExistence type="predicted"/>
<evidence type="ECO:0000313" key="3">
    <source>
        <dbReference type="EMBL" id="PSB53804.1"/>
    </source>
</evidence>
<keyword evidence="1" id="KW-0472">Membrane</keyword>